<evidence type="ECO:0008006" key="3">
    <source>
        <dbReference type="Google" id="ProtNLM"/>
    </source>
</evidence>
<name>A0A4Q7ZC45_9GAMM</name>
<dbReference type="RefSeq" id="WP_130410922.1">
    <property type="nucleotide sequence ID" value="NZ_SHKX01000010.1"/>
</dbReference>
<dbReference type="SUPFAM" id="SSF56059">
    <property type="entry name" value="Glutathione synthetase ATP-binding domain-like"/>
    <property type="match status" value="1"/>
</dbReference>
<organism evidence="1 2">
    <name type="scientific">Fluviicoccus keumensis</name>
    <dbReference type="NCBI Taxonomy" id="1435465"/>
    <lineage>
        <taxon>Bacteria</taxon>
        <taxon>Pseudomonadati</taxon>
        <taxon>Pseudomonadota</taxon>
        <taxon>Gammaproteobacteria</taxon>
        <taxon>Moraxellales</taxon>
        <taxon>Moraxellaceae</taxon>
        <taxon>Fluviicoccus</taxon>
    </lineage>
</organism>
<evidence type="ECO:0000313" key="1">
    <source>
        <dbReference type="EMBL" id="RZU47701.1"/>
    </source>
</evidence>
<protein>
    <recommendedName>
        <fullName evidence="3">Circularly permuted ATP-grasp superfamily protein</fullName>
    </recommendedName>
</protein>
<reference evidence="1 2" key="1">
    <citation type="submission" date="2019-02" db="EMBL/GenBank/DDBJ databases">
        <title>Genomic Encyclopedia of Type Strains, Phase IV (KMG-IV): sequencing the most valuable type-strain genomes for metagenomic binning, comparative biology and taxonomic classification.</title>
        <authorList>
            <person name="Goeker M."/>
        </authorList>
    </citation>
    <scope>NUCLEOTIDE SEQUENCE [LARGE SCALE GENOMIC DNA]</scope>
    <source>
        <strain evidence="1 2">DSM 105135</strain>
    </source>
</reference>
<comment type="caution">
    <text evidence="1">The sequence shown here is derived from an EMBL/GenBank/DDBJ whole genome shotgun (WGS) entry which is preliminary data.</text>
</comment>
<evidence type="ECO:0000313" key="2">
    <source>
        <dbReference type="Proteomes" id="UP000292423"/>
    </source>
</evidence>
<dbReference type="OrthoDB" id="344992at2"/>
<dbReference type="EMBL" id="SHKX01000010">
    <property type="protein sequence ID" value="RZU47701.1"/>
    <property type="molecule type" value="Genomic_DNA"/>
</dbReference>
<dbReference type="AlphaFoldDB" id="A0A4Q7ZC45"/>
<keyword evidence="2" id="KW-1185">Reference proteome</keyword>
<sequence>MTSENLPSLADLMNRDCYCLSVNRDRLQQELDCAPAFRPLFRQLLDTHPHLFADVTVFVTAAQQARMQGLITAIETVIAHPSWADAVLAAAPDSARRHSNALGMFMGYDFHLGDSGPKLIEINTNAGGAWLNLILRKAQQACCEVMNPLTPSPDSHAALQDALVDMFAEEWQRERGETPLRTIAIVDTAPESQYLYPEFLLARCLLESRGYRVVIADPAELRHTAGGLWLGETAIDLVYNRLTDFDLREPASAALRAVWLADDVVLSPNPRHHALFAHKANLVRLGDADWLENIGITAADIAQLADGIPATRLVTPDNADALWQARRELFFKPVAGYGGKAAYRGDKLTKRVWEEILAGGYVAQARIPPSERMILRDGKPEALKFDLRCYTYGGRIQLMAARLYQGQTTNFRTPGGGFAPVFVIP</sequence>
<accession>A0A4Q7ZC45</accession>
<proteinExistence type="predicted"/>
<gene>
    <name evidence="1" type="ORF">EV700_0668</name>
</gene>
<dbReference type="Proteomes" id="UP000292423">
    <property type="component" value="Unassembled WGS sequence"/>
</dbReference>